<dbReference type="Pfam" id="PF07040">
    <property type="entry name" value="DUF1326"/>
    <property type="match status" value="1"/>
</dbReference>
<name>A0ABS7NCI8_9RHOB</name>
<accession>A0ABS7NCI8</accession>
<protein>
    <submittedName>
        <fullName evidence="1">DUF1326 domain-containing protein</fullName>
    </submittedName>
</protein>
<evidence type="ECO:0000313" key="2">
    <source>
        <dbReference type="Proteomes" id="UP000766629"/>
    </source>
</evidence>
<dbReference type="RefSeq" id="WP_222507643.1">
    <property type="nucleotide sequence ID" value="NZ_JAHVJA010000002.1"/>
</dbReference>
<gene>
    <name evidence="1" type="ORF">KUV26_05630</name>
</gene>
<keyword evidence="2" id="KW-1185">Reference proteome</keyword>
<evidence type="ECO:0000313" key="1">
    <source>
        <dbReference type="EMBL" id="MBY6138913.1"/>
    </source>
</evidence>
<reference evidence="1 2" key="1">
    <citation type="submission" date="2021-06" db="EMBL/GenBank/DDBJ databases">
        <title>50 bacteria genomes isolated from Dapeng, Shenzhen, China.</title>
        <authorList>
            <person name="Zheng W."/>
            <person name="Yu S."/>
            <person name="Huang Y."/>
        </authorList>
    </citation>
    <scope>NUCLEOTIDE SEQUENCE [LARGE SCALE GENOMIC DNA]</scope>
    <source>
        <strain evidence="1 2">DP1N14-2</strain>
    </source>
</reference>
<dbReference type="PIRSF" id="PIRSF033303">
    <property type="entry name" value="UCP033303"/>
    <property type="match status" value="1"/>
</dbReference>
<dbReference type="EMBL" id="JAHVJA010000002">
    <property type="protein sequence ID" value="MBY6138913.1"/>
    <property type="molecule type" value="Genomic_DNA"/>
</dbReference>
<sequence>MTDWAIHGFEIANCNCVPGCPCQFSQLPNDGTCEAMLTFRIDSGHYGDTKLDGLLAAAIYKWPGPIHEGNGEMQIIIDERATAEQKSALEAIMTGQDTDEFATMFFVFNAMCSTRHDTLSAPVSLNFDEETGIGHGKADGIGETRVEPIAHIVSGAPHSVQIKLPNGFEYSEASVCRGTTRTPGSAISLDKNSGTHAHVAELHLTGKGIERAA</sequence>
<organism evidence="1 2">
    <name type="scientific">Leisingera daeponensis</name>
    <dbReference type="NCBI Taxonomy" id="405746"/>
    <lineage>
        <taxon>Bacteria</taxon>
        <taxon>Pseudomonadati</taxon>
        <taxon>Pseudomonadota</taxon>
        <taxon>Alphaproteobacteria</taxon>
        <taxon>Rhodobacterales</taxon>
        <taxon>Roseobacteraceae</taxon>
        <taxon>Leisingera</taxon>
    </lineage>
</organism>
<dbReference type="InterPro" id="IPR014581">
    <property type="entry name" value="UCP033303"/>
</dbReference>
<comment type="caution">
    <text evidence="1">The sequence shown here is derived from an EMBL/GenBank/DDBJ whole genome shotgun (WGS) entry which is preliminary data.</text>
</comment>
<proteinExistence type="predicted"/>
<dbReference type="InterPro" id="IPR009758">
    <property type="entry name" value="DUF1326"/>
</dbReference>
<dbReference type="Proteomes" id="UP000766629">
    <property type="component" value="Unassembled WGS sequence"/>
</dbReference>